<proteinExistence type="inferred from homology"/>
<sequence length="350" mass="38670">MMHKSYRTILAGLLGLAGTPALALEAATVTRLDAKTVELDTDRLKPQSIWISADTQIDAGDQRIATPSTDGKVTLAIPASERRYVIIRGFDGKDTVVAERVLPLEQGSNFRDVGGYVTKEGHTVRWGKAFRSGAMPLLSEADYALVTELALGSVVDLRSLDEREVAPDLLDDRTGALFITNDYSLRPLMAKMAGGDGENMYSGMEKLLAPQFRSLFKRLIADEGAVVYHCSAGQDRTGIATALLYDTLGVDRETILKDYHLSTRLRQPEWEMPKVDPKAYPNNPIVQYYLAKAKEGRLEAEPLYTPAGASHLAQFFTHIDREYGGSEGYLRKELGLTDQDLDRLRAVMLD</sequence>
<feature type="chain" id="PRO_5047025891" evidence="2">
    <location>
        <begin position="24"/>
        <end position="350"/>
    </location>
</feature>
<evidence type="ECO:0000313" key="3">
    <source>
        <dbReference type="EMBL" id="MET1754450.1"/>
    </source>
</evidence>
<gene>
    <name evidence="3" type="ORF">ABVV53_03060</name>
</gene>
<name>A0ABV2CXX4_9SPHN</name>
<accession>A0ABV2CXX4</accession>
<dbReference type="Gene3D" id="3.90.190.10">
    <property type="entry name" value="Protein tyrosine phosphatase superfamily"/>
    <property type="match status" value="1"/>
</dbReference>
<keyword evidence="2" id="KW-0732">Signal</keyword>
<comment type="caution">
    <text evidence="3">The sequence shown here is derived from an EMBL/GenBank/DDBJ whole genome shotgun (WGS) entry which is preliminary data.</text>
</comment>
<evidence type="ECO:0000313" key="4">
    <source>
        <dbReference type="Proteomes" id="UP001548713"/>
    </source>
</evidence>
<dbReference type="RefSeq" id="WP_353982851.1">
    <property type="nucleotide sequence ID" value="NZ_JBEWLY010000007.1"/>
</dbReference>
<protein>
    <submittedName>
        <fullName evidence="3">Tyrosine-protein phosphatase</fullName>
        <ecNumber evidence="3">3.1.3.48</ecNumber>
    </submittedName>
</protein>
<reference evidence="3 4" key="1">
    <citation type="submission" date="2024-07" db="EMBL/GenBank/DDBJ databases">
        <title>Novosphingobium kalidii RD2P27.</title>
        <authorList>
            <person name="Sun J.-Q."/>
        </authorList>
    </citation>
    <scope>NUCLEOTIDE SEQUENCE [LARGE SCALE GENOMIC DNA]</scope>
    <source>
        <strain evidence="3 4">RD2P27</strain>
    </source>
</reference>
<comment type="similarity">
    <text evidence="1">Belongs to the protein-tyrosine phosphatase family.</text>
</comment>
<keyword evidence="4" id="KW-1185">Reference proteome</keyword>
<dbReference type="InterPro" id="IPR029021">
    <property type="entry name" value="Prot-tyrosine_phosphatase-like"/>
</dbReference>
<organism evidence="3 4">
    <name type="scientific">Novosphingobium kalidii</name>
    <dbReference type="NCBI Taxonomy" id="3230299"/>
    <lineage>
        <taxon>Bacteria</taxon>
        <taxon>Pseudomonadati</taxon>
        <taxon>Pseudomonadota</taxon>
        <taxon>Alphaproteobacteria</taxon>
        <taxon>Sphingomonadales</taxon>
        <taxon>Sphingomonadaceae</taxon>
        <taxon>Novosphingobium</taxon>
    </lineage>
</organism>
<keyword evidence="3" id="KW-0378">Hydrolase</keyword>
<dbReference type="EMBL" id="JBEWLY010000007">
    <property type="protein sequence ID" value="MET1754450.1"/>
    <property type="molecule type" value="Genomic_DNA"/>
</dbReference>
<dbReference type="InterPro" id="IPR026893">
    <property type="entry name" value="Tyr/Ser_Pase_IphP-type"/>
</dbReference>
<dbReference type="GO" id="GO:0004725">
    <property type="term" value="F:protein tyrosine phosphatase activity"/>
    <property type="evidence" value="ECO:0007669"/>
    <property type="project" value="UniProtKB-EC"/>
</dbReference>
<feature type="signal peptide" evidence="2">
    <location>
        <begin position="1"/>
        <end position="23"/>
    </location>
</feature>
<evidence type="ECO:0000256" key="1">
    <source>
        <dbReference type="ARBA" id="ARBA00009580"/>
    </source>
</evidence>
<dbReference type="SUPFAM" id="SSF52799">
    <property type="entry name" value="(Phosphotyrosine protein) phosphatases II"/>
    <property type="match status" value="1"/>
</dbReference>
<dbReference type="PANTHER" id="PTHR31126:SF1">
    <property type="entry name" value="TYROSINE SPECIFIC PROTEIN PHOSPHATASES DOMAIN-CONTAINING PROTEIN"/>
    <property type="match status" value="1"/>
</dbReference>
<dbReference type="Proteomes" id="UP001548713">
    <property type="component" value="Unassembled WGS sequence"/>
</dbReference>
<dbReference type="Pfam" id="PF13350">
    <property type="entry name" value="Y_phosphatase3"/>
    <property type="match status" value="1"/>
</dbReference>
<evidence type="ECO:0000256" key="2">
    <source>
        <dbReference type="SAM" id="SignalP"/>
    </source>
</evidence>
<dbReference type="PANTHER" id="PTHR31126">
    <property type="entry name" value="TYROSINE-PROTEIN PHOSPHATASE"/>
    <property type="match status" value="1"/>
</dbReference>
<dbReference type="EC" id="3.1.3.48" evidence="3"/>